<dbReference type="Proteomes" id="UP001056384">
    <property type="component" value="Chromosome 1"/>
</dbReference>
<keyword evidence="2" id="KW-1185">Reference proteome</keyword>
<name>A0A9Q9ALV2_9PEZI</name>
<organism evidence="1 2">
    <name type="scientific">Septoria linicola</name>
    <dbReference type="NCBI Taxonomy" id="215465"/>
    <lineage>
        <taxon>Eukaryota</taxon>
        <taxon>Fungi</taxon>
        <taxon>Dikarya</taxon>
        <taxon>Ascomycota</taxon>
        <taxon>Pezizomycotina</taxon>
        <taxon>Dothideomycetes</taxon>
        <taxon>Dothideomycetidae</taxon>
        <taxon>Mycosphaerellales</taxon>
        <taxon>Mycosphaerellaceae</taxon>
        <taxon>Septoria</taxon>
    </lineage>
</organism>
<dbReference type="EMBL" id="CP099418">
    <property type="protein sequence ID" value="USW48306.1"/>
    <property type="molecule type" value="Genomic_DNA"/>
</dbReference>
<evidence type="ECO:0000313" key="1">
    <source>
        <dbReference type="EMBL" id="USW48306.1"/>
    </source>
</evidence>
<protein>
    <submittedName>
        <fullName evidence="1">Uncharacterized protein</fullName>
    </submittedName>
</protein>
<dbReference type="AlphaFoldDB" id="A0A9Q9ALV2"/>
<sequence>MKELLHSFYADMLLHNRVPDLFQQGSDELFMDPFYAAKVCERLVKEMRKFCEAVEYGRHPEKWLSMKKPLPPLWEDYVFVLLDGELPSLQYEREKASGACRGVRWGKWWKVWIV</sequence>
<evidence type="ECO:0000313" key="2">
    <source>
        <dbReference type="Proteomes" id="UP001056384"/>
    </source>
</evidence>
<proteinExistence type="predicted"/>
<reference evidence="1" key="1">
    <citation type="submission" date="2022-06" db="EMBL/GenBank/DDBJ databases">
        <title>Complete genome sequences of two strains of the flax pathogen Septoria linicola.</title>
        <authorList>
            <person name="Lapalu N."/>
            <person name="Simon A."/>
            <person name="Demenou B."/>
            <person name="Paumier D."/>
            <person name="Guillot M.-P."/>
            <person name="Gout L."/>
            <person name="Valade R."/>
        </authorList>
    </citation>
    <scope>NUCLEOTIDE SEQUENCE</scope>
    <source>
        <strain evidence="1">SE15195</strain>
    </source>
</reference>
<gene>
    <name evidence="1" type="ORF">Slin15195_G016250</name>
</gene>
<accession>A0A9Q9ALV2</accession>